<accession>A0AAN9XI77</accession>
<reference evidence="1 2" key="1">
    <citation type="submission" date="2024-01" db="EMBL/GenBank/DDBJ databases">
        <title>The genomes of 5 underutilized Papilionoideae crops provide insights into root nodulation and disease resistanc.</title>
        <authorList>
            <person name="Jiang F."/>
        </authorList>
    </citation>
    <scope>NUCLEOTIDE SEQUENCE [LARGE SCALE GENOMIC DNA]</scope>
    <source>
        <strain evidence="1">DUOXIRENSHENG_FW03</strain>
        <tissue evidence="1">Leaves</tissue>
    </source>
</reference>
<keyword evidence="2" id="KW-1185">Reference proteome</keyword>
<dbReference type="AlphaFoldDB" id="A0AAN9XI77"/>
<protein>
    <submittedName>
        <fullName evidence="1">Uncharacterized protein</fullName>
    </submittedName>
</protein>
<organism evidence="1 2">
    <name type="scientific">Psophocarpus tetragonolobus</name>
    <name type="common">Winged bean</name>
    <name type="synonym">Dolichos tetragonolobus</name>
    <dbReference type="NCBI Taxonomy" id="3891"/>
    <lineage>
        <taxon>Eukaryota</taxon>
        <taxon>Viridiplantae</taxon>
        <taxon>Streptophyta</taxon>
        <taxon>Embryophyta</taxon>
        <taxon>Tracheophyta</taxon>
        <taxon>Spermatophyta</taxon>
        <taxon>Magnoliopsida</taxon>
        <taxon>eudicotyledons</taxon>
        <taxon>Gunneridae</taxon>
        <taxon>Pentapetalae</taxon>
        <taxon>rosids</taxon>
        <taxon>fabids</taxon>
        <taxon>Fabales</taxon>
        <taxon>Fabaceae</taxon>
        <taxon>Papilionoideae</taxon>
        <taxon>50 kb inversion clade</taxon>
        <taxon>NPAAA clade</taxon>
        <taxon>indigoferoid/millettioid clade</taxon>
        <taxon>Phaseoleae</taxon>
        <taxon>Psophocarpus</taxon>
    </lineage>
</organism>
<sequence length="120" mass="13220">MEIEETLTDQKFGKTKAPETIETKMLAMNSNNQRAQEKTKSGMMLGKESPLATVAQVVGVGVAVEAKPKIEAEAKLARGKIQKSVWEKLLKEIMLELLVVKNKTLWVVGGEEQENGGRKP</sequence>
<evidence type="ECO:0000313" key="2">
    <source>
        <dbReference type="Proteomes" id="UP001386955"/>
    </source>
</evidence>
<dbReference type="Proteomes" id="UP001386955">
    <property type="component" value="Unassembled WGS sequence"/>
</dbReference>
<dbReference type="EMBL" id="JAYMYS010000005">
    <property type="protein sequence ID" value="KAK7393622.1"/>
    <property type="molecule type" value="Genomic_DNA"/>
</dbReference>
<comment type="caution">
    <text evidence="1">The sequence shown here is derived from an EMBL/GenBank/DDBJ whole genome shotgun (WGS) entry which is preliminary data.</text>
</comment>
<name>A0AAN9XI77_PSOTE</name>
<evidence type="ECO:0000313" key="1">
    <source>
        <dbReference type="EMBL" id="KAK7393622.1"/>
    </source>
</evidence>
<gene>
    <name evidence="1" type="ORF">VNO78_22180</name>
</gene>
<proteinExistence type="predicted"/>